<name>A0A8J3A3C3_9PROT</name>
<dbReference type="RefSeq" id="WP_155141997.1">
    <property type="nucleotide sequence ID" value="NZ_BMGZ01000003.1"/>
</dbReference>
<dbReference type="Proteomes" id="UP000818603">
    <property type="component" value="Unassembled WGS sequence"/>
</dbReference>
<reference evidence="3 5" key="2">
    <citation type="submission" date="2020-02" db="EMBL/GenBank/DDBJ databases">
        <title>Genome sequence of Parvularcula flava strain NH6-79.</title>
        <authorList>
            <person name="Abdul Karim M.H."/>
            <person name="Lam M.Q."/>
            <person name="Chen S.J."/>
            <person name="Yahya A."/>
            <person name="Shahir S."/>
            <person name="Shamsir M.S."/>
            <person name="Chong C.S."/>
        </authorList>
    </citation>
    <scope>NUCLEOTIDE SEQUENCE [LARGE SCALE GENOMIC DNA]</scope>
    <source>
        <strain evidence="3 5">NH6-79</strain>
    </source>
</reference>
<keyword evidence="1" id="KW-0472">Membrane</keyword>
<sequence>MSLVVVTGWLSFALYAACIVTGFWSLKHVAHSRTLWAGYYLGMASCFMVVYLLPGYLTSEQYQSFNSERALLWNLFHIINAAGMMFTHIKKILDGNDG</sequence>
<evidence type="ECO:0000313" key="4">
    <source>
        <dbReference type="Proteomes" id="UP000621856"/>
    </source>
</evidence>
<reference evidence="2" key="3">
    <citation type="submission" date="2020-09" db="EMBL/GenBank/DDBJ databases">
        <authorList>
            <person name="Sun Q."/>
            <person name="Zhou Y."/>
        </authorList>
    </citation>
    <scope>NUCLEOTIDE SEQUENCE</scope>
    <source>
        <strain evidence="2">CGMCC 1.14984</strain>
    </source>
</reference>
<evidence type="ECO:0000313" key="5">
    <source>
        <dbReference type="Proteomes" id="UP000818603"/>
    </source>
</evidence>
<keyword evidence="1" id="KW-0812">Transmembrane</keyword>
<proteinExistence type="predicted"/>
<feature type="transmembrane region" description="Helical" evidence="1">
    <location>
        <begin position="38"/>
        <end position="58"/>
    </location>
</feature>
<protein>
    <submittedName>
        <fullName evidence="2">Uncharacterized protein</fullName>
    </submittedName>
</protein>
<feature type="transmembrane region" description="Helical" evidence="1">
    <location>
        <begin position="6"/>
        <end position="26"/>
    </location>
</feature>
<keyword evidence="1" id="KW-1133">Transmembrane helix</keyword>
<evidence type="ECO:0000256" key="1">
    <source>
        <dbReference type="SAM" id="Phobius"/>
    </source>
</evidence>
<dbReference type="Proteomes" id="UP000621856">
    <property type="component" value="Unassembled WGS sequence"/>
</dbReference>
<evidence type="ECO:0000313" key="2">
    <source>
        <dbReference type="EMBL" id="GGH99972.1"/>
    </source>
</evidence>
<dbReference type="AlphaFoldDB" id="A0A8J3A3C3"/>
<organism evidence="2 4">
    <name type="scientific">Aquisalinus luteolus</name>
    <dbReference type="NCBI Taxonomy" id="1566827"/>
    <lineage>
        <taxon>Bacteria</taxon>
        <taxon>Pseudomonadati</taxon>
        <taxon>Pseudomonadota</taxon>
        <taxon>Alphaproteobacteria</taxon>
        <taxon>Parvularculales</taxon>
        <taxon>Parvularculaceae</taxon>
        <taxon>Aquisalinus</taxon>
    </lineage>
</organism>
<reference evidence="2" key="1">
    <citation type="journal article" date="2014" name="Int. J. Syst. Evol. Microbiol.">
        <title>Complete genome sequence of Corynebacterium casei LMG S-19264T (=DSM 44701T), isolated from a smear-ripened cheese.</title>
        <authorList>
            <consortium name="US DOE Joint Genome Institute (JGI-PGF)"/>
            <person name="Walter F."/>
            <person name="Albersmeier A."/>
            <person name="Kalinowski J."/>
            <person name="Ruckert C."/>
        </authorList>
    </citation>
    <scope>NUCLEOTIDE SEQUENCE</scope>
    <source>
        <strain evidence="2">CGMCC 1.14984</strain>
    </source>
</reference>
<dbReference type="EMBL" id="BMGZ01000003">
    <property type="protein sequence ID" value="GGH99972.1"/>
    <property type="molecule type" value="Genomic_DNA"/>
</dbReference>
<dbReference type="EMBL" id="VCJR02000003">
    <property type="protein sequence ID" value="NHK29206.1"/>
    <property type="molecule type" value="Genomic_DNA"/>
</dbReference>
<keyword evidence="5" id="KW-1185">Reference proteome</keyword>
<comment type="caution">
    <text evidence="2">The sequence shown here is derived from an EMBL/GenBank/DDBJ whole genome shotgun (WGS) entry which is preliminary data.</text>
</comment>
<accession>A0A8J3A3C3</accession>
<feature type="transmembrane region" description="Helical" evidence="1">
    <location>
        <begin position="70"/>
        <end position="89"/>
    </location>
</feature>
<gene>
    <name evidence="3" type="ORF">FF098_014895</name>
    <name evidence="2" type="ORF">GCM10011355_27170</name>
</gene>
<evidence type="ECO:0000313" key="3">
    <source>
        <dbReference type="EMBL" id="NHK29206.1"/>
    </source>
</evidence>